<dbReference type="Pfam" id="PF01804">
    <property type="entry name" value="Penicil_amidase"/>
    <property type="match status" value="1"/>
</dbReference>
<proteinExistence type="inferred from homology"/>
<dbReference type="InterPro" id="IPR002692">
    <property type="entry name" value="S45"/>
</dbReference>
<keyword evidence="5" id="KW-0812">Transmembrane</keyword>
<dbReference type="InterPro" id="IPR043146">
    <property type="entry name" value="Penicillin_amidase_N_B-knob"/>
</dbReference>
<dbReference type="Gene3D" id="3.60.20.10">
    <property type="entry name" value="Glutamine Phosphoribosylpyrophosphate, subunit 1, domain 1"/>
    <property type="match status" value="1"/>
</dbReference>
<dbReference type="Gene3D" id="1.10.1400.10">
    <property type="match status" value="1"/>
</dbReference>
<dbReference type="InterPro" id="IPR014395">
    <property type="entry name" value="Pen/GL7ACA/AHL_acylase"/>
</dbReference>
<organism evidence="6 7">
    <name type="scientific">Oerskovia gallyi</name>
    <dbReference type="NCBI Taxonomy" id="2762226"/>
    <lineage>
        <taxon>Bacteria</taxon>
        <taxon>Bacillati</taxon>
        <taxon>Actinomycetota</taxon>
        <taxon>Actinomycetes</taxon>
        <taxon>Micrococcales</taxon>
        <taxon>Cellulomonadaceae</taxon>
        <taxon>Oerskovia</taxon>
    </lineage>
</organism>
<reference evidence="6 7" key="1">
    <citation type="submission" date="2020-08" db="EMBL/GenBank/DDBJ databases">
        <title>A Genomic Blueprint of the Chicken Gut Microbiome.</title>
        <authorList>
            <person name="Gilroy R."/>
            <person name="Ravi A."/>
            <person name="Getino M."/>
            <person name="Pursley I."/>
            <person name="Horton D.L."/>
            <person name="Alikhan N.-F."/>
            <person name="Baker D."/>
            <person name="Gharbi K."/>
            <person name="Hall N."/>
            <person name="Watson M."/>
            <person name="Adriaenssens E.M."/>
            <person name="Foster-Nyarko E."/>
            <person name="Jarju S."/>
            <person name="Secka A."/>
            <person name="Antonio M."/>
            <person name="Oren A."/>
            <person name="Chaudhuri R."/>
            <person name="La Ragione R.M."/>
            <person name="Hildebrand F."/>
            <person name="Pallen M.J."/>
        </authorList>
    </citation>
    <scope>NUCLEOTIDE SEQUENCE [LARGE SCALE GENOMIC DNA]</scope>
    <source>
        <strain evidence="6 7">Sa2CUA8</strain>
    </source>
</reference>
<dbReference type="PANTHER" id="PTHR34218:SF4">
    <property type="entry name" value="ACYL-HOMOSERINE LACTONE ACYLASE QUIP"/>
    <property type="match status" value="1"/>
</dbReference>
<name>A0ABR8V3Q6_9CELL</name>
<feature type="transmembrane region" description="Helical" evidence="5">
    <location>
        <begin position="31"/>
        <end position="51"/>
    </location>
</feature>
<evidence type="ECO:0000313" key="7">
    <source>
        <dbReference type="Proteomes" id="UP000633601"/>
    </source>
</evidence>
<keyword evidence="5" id="KW-0472">Membrane</keyword>
<dbReference type="InterPro" id="IPR043147">
    <property type="entry name" value="Penicillin_amidase_A-knob"/>
</dbReference>
<evidence type="ECO:0000256" key="5">
    <source>
        <dbReference type="SAM" id="Phobius"/>
    </source>
</evidence>
<dbReference type="EMBL" id="JACSQE010000009">
    <property type="protein sequence ID" value="MBD7999398.1"/>
    <property type="molecule type" value="Genomic_DNA"/>
</dbReference>
<feature type="region of interest" description="Disordered" evidence="4">
    <location>
        <begin position="1"/>
        <end position="23"/>
    </location>
</feature>
<dbReference type="PIRSF" id="PIRSF001227">
    <property type="entry name" value="Pen_acylase"/>
    <property type="match status" value="1"/>
</dbReference>
<dbReference type="InterPro" id="IPR023343">
    <property type="entry name" value="Penicillin_amidase_dom1"/>
</dbReference>
<accession>A0ABR8V3Q6</accession>
<dbReference type="InterPro" id="IPR029055">
    <property type="entry name" value="Ntn_hydrolases_N"/>
</dbReference>
<dbReference type="Proteomes" id="UP000633601">
    <property type="component" value="Unassembled WGS sequence"/>
</dbReference>
<comment type="similarity">
    <text evidence="1">Belongs to the peptidase S45 family.</text>
</comment>
<protein>
    <submittedName>
        <fullName evidence="6">Penicillin acylase family protein</fullName>
    </submittedName>
</protein>
<dbReference type="CDD" id="cd03747">
    <property type="entry name" value="Ntn_PGA_like"/>
    <property type="match status" value="1"/>
</dbReference>
<dbReference type="PANTHER" id="PTHR34218">
    <property type="entry name" value="PEPTIDASE S45 PENICILLIN AMIDASE"/>
    <property type="match status" value="1"/>
</dbReference>
<comment type="caution">
    <text evidence="6">The sequence shown here is derived from an EMBL/GenBank/DDBJ whole genome shotgun (WGS) entry which is preliminary data.</text>
</comment>
<evidence type="ECO:0000256" key="1">
    <source>
        <dbReference type="ARBA" id="ARBA00006586"/>
    </source>
</evidence>
<evidence type="ECO:0000256" key="4">
    <source>
        <dbReference type="SAM" id="MobiDB-lite"/>
    </source>
</evidence>
<dbReference type="Gene3D" id="2.30.120.10">
    <property type="match status" value="1"/>
</dbReference>
<feature type="compositionally biased region" description="Low complexity" evidence="4">
    <location>
        <begin position="1"/>
        <end position="11"/>
    </location>
</feature>
<dbReference type="RefSeq" id="WP_191791052.1">
    <property type="nucleotide sequence ID" value="NZ_JACSQE010000009.1"/>
</dbReference>
<dbReference type="SUPFAM" id="SSF56235">
    <property type="entry name" value="N-terminal nucleophile aminohydrolases (Ntn hydrolases)"/>
    <property type="match status" value="1"/>
</dbReference>
<keyword evidence="2" id="KW-0378">Hydrolase</keyword>
<evidence type="ECO:0000313" key="6">
    <source>
        <dbReference type="EMBL" id="MBD7999398.1"/>
    </source>
</evidence>
<gene>
    <name evidence="6" type="ORF">H9640_12625</name>
</gene>
<evidence type="ECO:0000256" key="2">
    <source>
        <dbReference type="ARBA" id="ARBA00022801"/>
    </source>
</evidence>
<dbReference type="Gene3D" id="1.10.439.10">
    <property type="entry name" value="Penicillin Amidohydrolase, domain 1"/>
    <property type="match status" value="1"/>
</dbReference>
<keyword evidence="5" id="KW-1133">Transmembrane helix</keyword>
<keyword evidence="3" id="KW-0865">Zymogen</keyword>
<keyword evidence="7" id="KW-1185">Reference proteome</keyword>
<evidence type="ECO:0000256" key="3">
    <source>
        <dbReference type="ARBA" id="ARBA00023145"/>
    </source>
</evidence>
<sequence length="898" mass="96606">MSADVPAGVHGDPPPPVPAARRGGSRARRGIIAIAALVVVLLVAASVFTVVTVRRPLPQTDGTLTLTGLDAEVSVLRDAQGVPQIYADTPEDLFRAQGYVQAQDRFFEMDYRRHVTAGRLAELVGDSQVAIDADKVTRTFGWRLVAEEEWKILAPETKAYLQAYADGVNAYLDDRDPSEIALEYTVLGTSVSVPDPEPWDPIDSLAWLKAMAWDLRGNYDDELERAIAYGGFAGASSGAQDPAKVAQDVARVGTLFPAYPAQANLPILDPSEVPTTSEPVQVEGAEQTAYAPTLAGSELQSAVAAADAALAAVPVLVGRGEGTGSNSWVVSGEHTASGKPLLANDPHLSLQAPSVWAQVGLHCNEVSPACGFDVSGFSFAGFPGVIIGHNADLAWGLTNMGADVTDFFIERVRDDTYLRGDDWEPLETRTETIKVNGGEDVELKVASTVHGPIVSTVLPMDKVAASPTEGTPLGDYEVSLRWTALEPGRTADAVFAFNLAADAEDMKAAAALFEVPAQNIVFATTDGHIGYQAPGRIPVRANVEGPVPSDGTWPRPGWDERYDWTGYVPAAQMPGVVDPEEGFVVAANQAVLPAGTTPFLTTDWDYGYRSQRIRTLLQEEIDSGRKVDVQTMNEIQNDDWSPYAAALVPLLLEQDIENSKGVRNDFAAEGQDLLADWDQHMDKDSAAAAYFAAVWRNLLEITFWDDLPESIRPAGGSRWLAVVQNMLADETNAFWDDRQTVSVVETRDEVLNRAITSARLDLTTELSKKTTDWEWGKLHTLSLGHVVLDNDAVPGFVRAYVNPRTVAMPGGSSIVNATSWDAASGSFEVTSGPSMRMVVDLADLDASTWVTVTGTSGHPASKHYEDQLGTWAAGETYAWPFTAEAVRSGTKDTLTLVP</sequence>